<evidence type="ECO:0000256" key="4">
    <source>
        <dbReference type="ARBA" id="ARBA00022676"/>
    </source>
</evidence>
<comment type="similarity">
    <text evidence="3 13">Belongs to the glycosyltransferase 31 family.</text>
</comment>
<keyword evidence="7" id="KW-0735">Signal-anchor</keyword>
<gene>
    <name evidence="15" type="primary">LOC110214167</name>
</gene>
<evidence type="ECO:0000256" key="2">
    <source>
        <dbReference type="ARBA" id="ARBA00004922"/>
    </source>
</evidence>
<evidence type="ECO:0000256" key="6">
    <source>
        <dbReference type="ARBA" id="ARBA00022692"/>
    </source>
</evidence>
<proteinExistence type="inferred from homology"/>
<evidence type="ECO:0000256" key="8">
    <source>
        <dbReference type="ARBA" id="ARBA00022989"/>
    </source>
</evidence>
<dbReference type="RefSeq" id="XP_020850575.1">
    <property type="nucleotide sequence ID" value="XM_020994916.1"/>
</dbReference>
<protein>
    <recommendedName>
        <fullName evidence="13">Hexosyltransferase</fullName>
        <ecNumber evidence="13">2.4.1.-</ecNumber>
    </recommendedName>
</protein>
<keyword evidence="10" id="KW-0443">Lipid metabolism</keyword>
<keyword evidence="4 13" id="KW-0328">Glycosyltransferase</keyword>
<dbReference type="InterPro" id="IPR002659">
    <property type="entry name" value="Glyco_trans_31"/>
</dbReference>
<evidence type="ECO:0000256" key="1">
    <source>
        <dbReference type="ARBA" id="ARBA00004323"/>
    </source>
</evidence>
<dbReference type="GO" id="GO:0006629">
    <property type="term" value="P:lipid metabolic process"/>
    <property type="evidence" value="ECO:0007669"/>
    <property type="project" value="UniProtKB-KW"/>
</dbReference>
<dbReference type="Proteomes" id="UP000515140">
    <property type="component" value="Unplaced"/>
</dbReference>
<dbReference type="Gene3D" id="3.90.550.50">
    <property type="match status" value="1"/>
</dbReference>
<keyword evidence="8" id="KW-1133">Transmembrane helix</keyword>
<evidence type="ECO:0000313" key="15">
    <source>
        <dbReference type="RefSeq" id="XP_020850575.1"/>
    </source>
</evidence>
<dbReference type="FunFam" id="3.90.550.50:FF:000001">
    <property type="entry name" value="Hexosyltransferase"/>
    <property type="match status" value="1"/>
</dbReference>
<dbReference type="KEGG" id="pcw:110214167"/>
<evidence type="ECO:0000256" key="7">
    <source>
        <dbReference type="ARBA" id="ARBA00022968"/>
    </source>
</evidence>
<dbReference type="GO" id="GO:0006493">
    <property type="term" value="P:protein O-linked glycosylation"/>
    <property type="evidence" value="ECO:0007669"/>
    <property type="project" value="TreeGrafter"/>
</dbReference>
<dbReference type="PANTHER" id="PTHR11214:SF151">
    <property type="entry name" value="HEXOSYLTRANSFERASE"/>
    <property type="match status" value="1"/>
</dbReference>
<keyword evidence="12" id="KW-0325">Glycoprotein</keyword>
<keyword evidence="6" id="KW-0812">Transmembrane</keyword>
<name>A0A6P5KX51_PHACI</name>
<keyword evidence="5" id="KW-0808">Transferase</keyword>
<evidence type="ECO:0000313" key="14">
    <source>
        <dbReference type="Proteomes" id="UP000515140"/>
    </source>
</evidence>
<dbReference type="PANTHER" id="PTHR11214">
    <property type="entry name" value="BETA-1,3-N-ACETYLGLUCOSAMINYLTRANSFERASE"/>
    <property type="match status" value="1"/>
</dbReference>
<comment type="subcellular location">
    <subcellularLocation>
        <location evidence="1 13">Golgi apparatus membrane</location>
        <topology evidence="1 13">Single-pass type II membrane protein</topology>
    </subcellularLocation>
</comment>
<dbReference type="InParanoid" id="A0A6P5KX51"/>
<sequence>MKLSRRRLVMGTLLGTAFGALLILLVGQFVDFQTLSSDLKPLVSTEPAGGSLSLPLRKFEWKTRTPHPWELKYPYPYPFLVTHPNKCKGPRGAPFLLMLVMTRPQDVGIRQAIRQTWGNETLVPGVVILRLFVLGLPQPLFAEKLQALLEEEDREHGDLLQVGFLDTYHNLTLKVLMGLEWMARYCPSVQYVLKVDSDVFLNPSFLVRQVLQPNGPPRPNFTTGYIYTNTGPLRNPAFKWYMPPELYLQDKYPPYCGGPGYVLSGSLALRVLAVAQTLKAIYLEDVFVGLCLQRLGVKPTPSSPEAFLMFRLQYEHCAFHRLALVHHFQSQELLQIWPDFQRVNRTCNVA</sequence>
<evidence type="ECO:0000256" key="9">
    <source>
        <dbReference type="ARBA" id="ARBA00023034"/>
    </source>
</evidence>
<evidence type="ECO:0000256" key="5">
    <source>
        <dbReference type="ARBA" id="ARBA00022679"/>
    </source>
</evidence>
<keyword evidence="9 13" id="KW-0333">Golgi apparatus</keyword>
<dbReference type="Pfam" id="PF01762">
    <property type="entry name" value="Galactosyl_T"/>
    <property type="match status" value="1"/>
</dbReference>
<dbReference type="GeneID" id="110214167"/>
<evidence type="ECO:0000256" key="10">
    <source>
        <dbReference type="ARBA" id="ARBA00023098"/>
    </source>
</evidence>
<comment type="pathway">
    <text evidence="2">Protein modification; protein glycosylation.</text>
</comment>
<evidence type="ECO:0000256" key="12">
    <source>
        <dbReference type="ARBA" id="ARBA00023180"/>
    </source>
</evidence>
<dbReference type="EC" id="2.4.1.-" evidence="13"/>
<reference evidence="15" key="1">
    <citation type="submission" date="2025-08" db="UniProtKB">
        <authorList>
            <consortium name="RefSeq"/>
        </authorList>
    </citation>
    <scope>IDENTIFICATION</scope>
    <source>
        <tissue evidence="15">Spleen</tissue>
    </source>
</reference>
<dbReference type="GO" id="GO:0000139">
    <property type="term" value="C:Golgi membrane"/>
    <property type="evidence" value="ECO:0007669"/>
    <property type="project" value="UniProtKB-SubCell"/>
</dbReference>
<accession>A0A6P5KX51</accession>
<keyword evidence="14" id="KW-1185">Reference proteome</keyword>
<evidence type="ECO:0000256" key="3">
    <source>
        <dbReference type="ARBA" id="ARBA00008661"/>
    </source>
</evidence>
<keyword evidence="11" id="KW-0472">Membrane</keyword>
<organism evidence="14 15">
    <name type="scientific">Phascolarctos cinereus</name>
    <name type="common">Koala</name>
    <dbReference type="NCBI Taxonomy" id="38626"/>
    <lineage>
        <taxon>Eukaryota</taxon>
        <taxon>Metazoa</taxon>
        <taxon>Chordata</taxon>
        <taxon>Craniata</taxon>
        <taxon>Vertebrata</taxon>
        <taxon>Euteleostomi</taxon>
        <taxon>Mammalia</taxon>
        <taxon>Metatheria</taxon>
        <taxon>Diprotodontia</taxon>
        <taxon>Phascolarctidae</taxon>
        <taxon>Phascolarctos</taxon>
    </lineage>
</organism>
<dbReference type="AlphaFoldDB" id="A0A6P5KX51"/>
<evidence type="ECO:0000256" key="11">
    <source>
        <dbReference type="ARBA" id="ARBA00023136"/>
    </source>
</evidence>
<evidence type="ECO:0000256" key="13">
    <source>
        <dbReference type="RuleBase" id="RU363063"/>
    </source>
</evidence>
<dbReference type="GO" id="GO:0008499">
    <property type="term" value="F:N-acetyl-beta-D-glucosaminide beta-(1,3)-galactosyltransferase activity"/>
    <property type="evidence" value="ECO:0007669"/>
    <property type="project" value="TreeGrafter"/>
</dbReference>